<evidence type="ECO:0000256" key="5">
    <source>
        <dbReference type="ARBA" id="ARBA00022605"/>
    </source>
</evidence>
<dbReference type="AlphaFoldDB" id="A0A380MPL3"/>
<dbReference type="RefSeq" id="WP_072576966.1">
    <property type="nucleotide sequence ID" value="NZ_LWHB01000121.1"/>
</dbReference>
<evidence type="ECO:0000256" key="6">
    <source>
        <dbReference type="ARBA" id="ARBA00022692"/>
    </source>
</evidence>
<comment type="subcellular location">
    <subcellularLocation>
        <location evidence="1">Membrane</location>
        <topology evidence="1">Multi-pass membrane protein</topology>
    </subcellularLocation>
</comment>
<evidence type="ECO:0000256" key="1">
    <source>
        <dbReference type="ARBA" id="ARBA00004141"/>
    </source>
</evidence>
<dbReference type="OrthoDB" id="5292355at2"/>
<evidence type="ECO:0000256" key="8">
    <source>
        <dbReference type="ARBA" id="ARBA00023032"/>
    </source>
</evidence>
<dbReference type="NCBIfam" id="NF003433">
    <property type="entry name" value="PRK04949.1"/>
    <property type="match status" value="1"/>
</dbReference>
<sequence length="244" mass="27955">MKALNCLFEAFSWLNRPKLRLFVWIPLLINVVVFGGATWGLLHYFDLLMNRFLPENSWLHYFRWIAWPLIALTLVIIVFYTFSLLANIIAAPFNGFLADAVEQLETGQAPESGLNFAQEIGLSIWQEIKKTLFFLSRAIPIFLLGFIPVVNLIVPILWFIYSAWVAYLQYMDYPMANNGIFFSRQRQILRGQPIEMFGFGGLATVMLSIPVLNLIAMPVAVIGATLHWSRYIKPNISQLPNNHS</sequence>
<keyword evidence="9 11" id="KW-0472">Membrane</keyword>
<evidence type="ECO:0000313" key="13">
    <source>
        <dbReference type="Proteomes" id="UP000254601"/>
    </source>
</evidence>
<keyword evidence="13" id="KW-1185">Reference proteome</keyword>
<evidence type="ECO:0000256" key="11">
    <source>
        <dbReference type="SAM" id="Phobius"/>
    </source>
</evidence>
<keyword evidence="3" id="KW-1003">Cell membrane</keyword>
<evidence type="ECO:0000256" key="7">
    <source>
        <dbReference type="ARBA" id="ARBA00022989"/>
    </source>
</evidence>
<dbReference type="PANTHER" id="PTHR37468:SF1">
    <property type="entry name" value="SULFATE TRANSPORTER CYSZ"/>
    <property type="match status" value="1"/>
</dbReference>
<keyword evidence="6 11" id="KW-0812">Transmembrane</keyword>
<keyword evidence="7 11" id="KW-1133">Transmembrane helix</keyword>
<accession>A0A380MPL3</accession>
<feature type="transmembrane region" description="Helical" evidence="11">
    <location>
        <begin position="199"/>
        <end position="226"/>
    </location>
</feature>
<feature type="transmembrane region" description="Helical" evidence="11">
    <location>
        <begin position="65"/>
        <end position="86"/>
    </location>
</feature>
<reference evidence="12 13" key="1">
    <citation type="submission" date="2018-06" db="EMBL/GenBank/DDBJ databases">
        <authorList>
            <consortium name="Pathogen Informatics"/>
            <person name="Doyle S."/>
        </authorList>
    </citation>
    <scope>NUCLEOTIDE SEQUENCE [LARGE SCALE GENOMIC DNA]</scope>
    <source>
        <strain evidence="12 13">NCTC13337</strain>
    </source>
</reference>
<dbReference type="PANTHER" id="PTHR37468">
    <property type="entry name" value="SULFATE TRANSPORTER CYSZ"/>
    <property type="match status" value="1"/>
</dbReference>
<evidence type="ECO:0000256" key="2">
    <source>
        <dbReference type="ARBA" id="ARBA00022448"/>
    </source>
</evidence>
<keyword evidence="8" id="KW-0764">Sulfate transport</keyword>
<dbReference type="GO" id="GO:0000103">
    <property type="term" value="P:sulfate assimilation"/>
    <property type="evidence" value="ECO:0007669"/>
    <property type="project" value="TreeGrafter"/>
</dbReference>
<gene>
    <name evidence="12" type="primary">cysZ</name>
    <name evidence="12" type="ORF">NCTC13337_00521</name>
</gene>
<proteinExistence type="predicted"/>
<dbReference type="InterPro" id="IPR050480">
    <property type="entry name" value="CysZ-like"/>
</dbReference>
<dbReference type="Pfam" id="PF07264">
    <property type="entry name" value="EI24"/>
    <property type="match status" value="1"/>
</dbReference>
<keyword evidence="5" id="KW-0028">Amino-acid biosynthesis</keyword>
<keyword evidence="4" id="KW-0997">Cell inner membrane</keyword>
<evidence type="ECO:0000256" key="3">
    <source>
        <dbReference type="ARBA" id="ARBA00022475"/>
    </source>
</evidence>
<feature type="transmembrane region" description="Helical" evidence="11">
    <location>
        <begin position="138"/>
        <end position="161"/>
    </location>
</feature>
<dbReference type="GO" id="GO:0005886">
    <property type="term" value="C:plasma membrane"/>
    <property type="evidence" value="ECO:0007669"/>
    <property type="project" value="TreeGrafter"/>
</dbReference>
<dbReference type="InterPro" id="IPR059112">
    <property type="entry name" value="CysZ/EI24"/>
</dbReference>
<dbReference type="GO" id="GO:0019344">
    <property type="term" value="P:cysteine biosynthetic process"/>
    <property type="evidence" value="ECO:0007669"/>
    <property type="project" value="UniProtKB-KW"/>
</dbReference>
<protein>
    <submittedName>
        <fullName evidence="12">Putative sulfate transport protein CysZ</fullName>
    </submittedName>
</protein>
<evidence type="ECO:0000256" key="9">
    <source>
        <dbReference type="ARBA" id="ARBA00023136"/>
    </source>
</evidence>
<evidence type="ECO:0000256" key="4">
    <source>
        <dbReference type="ARBA" id="ARBA00022519"/>
    </source>
</evidence>
<keyword evidence="2" id="KW-0813">Transport</keyword>
<evidence type="ECO:0000313" key="12">
    <source>
        <dbReference type="EMBL" id="SUO93996.1"/>
    </source>
</evidence>
<dbReference type="GO" id="GO:0009675">
    <property type="term" value="F:high-affinity sulfate:proton symporter activity"/>
    <property type="evidence" value="ECO:0007669"/>
    <property type="project" value="TreeGrafter"/>
</dbReference>
<dbReference type="EMBL" id="UHIC01000001">
    <property type="protein sequence ID" value="SUO93996.1"/>
    <property type="molecule type" value="Genomic_DNA"/>
</dbReference>
<feature type="transmembrane region" description="Helical" evidence="11">
    <location>
        <begin position="21"/>
        <end position="45"/>
    </location>
</feature>
<keyword evidence="10" id="KW-0198">Cysteine biosynthesis</keyword>
<dbReference type="Proteomes" id="UP000254601">
    <property type="component" value="Unassembled WGS sequence"/>
</dbReference>
<organism evidence="12 13">
    <name type="scientific">Suttonella ornithocola</name>
    <dbReference type="NCBI Taxonomy" id="279832"/>
    <lineage>
        <taxon>Bacteria</taxon>
        <taxon>Pseudomonadati</taxon>
        <taxon>Pseudomonadota</taxon>
        <taxon>Gammaproteobacteria</taxon>
        <taxon>Cardiobacteriales</taxon>
        <taxon>Cardiobacteriaceae</taxon>
        <taxon>Suttonella</taxon>
    </lineage>
</organism>
<name>A0A380MPL3_9GAMM</name>
<evidence type="ECO:0000256" key="10">
    <source>
        <dbReference type="ARBA" id="ARBA00023192"/>
    </source>
</evidence>